<sequence>MEFKLTPQAVKDLDPTQGIVIAYPSVFGVLDDQGDVVEPGAFQKTIAEWGPSGKNRIKALYQHEPSWPVGRPLKILEDAHGLYTETLFARTPIARDVLSLVQDGIITELSIGYDPIKTARGERGERLLKEVRLWEYSFVTFAALDVARVVGVKGTPSAASLKERIARFEKALKNGHFESDEVPHLLQIALDQWRREAERLDRIASSLLPPAGKPFGPYQDFEDCVRRNQDKESPEGFCAWLHYQITGEWPGQRSVDWEREVQKLFEKHGGTVTLSLESVERLCPATAKAMREKGLTTLTVSPKQMPPQLLEGLCNYFGPDPGLFTRCMESSLGDFDPTDQAAFCAWLHYQCTGMWPGEHRRNPSQPQFKEGRVLSQANVQRVRNAIEALQQAVEVLEELLALAEPRKERTQACACCRAEPGSAHSDGASELLAALEQLSTWARKEQLLRELRSVTQSLHTEV</sequence>
<evidence type="ECO:0000256" key="3">
    <source>
        <dbReference type="ARBA" id="ARBA00022801"/>
    </source>
</evidence>
<dbReference type="EMBL" id="DSID01000402">
    <property type="protein sequence ID" value="HEX70644.1"/>
    <property type="molecule type" value="Genomic_DNA"/>
</dbReference>
<dbReference type="AlphaFoldDB" id="A0A7C2WJ79"/>
<evidence type="ECO:0000259" key="4">
    <source>
        <dbReference type="Pfam" id="PF04586"/>
    </source>
</evidence>
<keyword evidence="3" id="KW-0378">Hydrolase</keyword>
<evidence type="ECO:0000256" key="2">
    <source>
        <dbReference type="ARBA" id="ARBA00022670"/>
    </source>
</evidence>
<proteinExistence type="predicted"/>
<keyword evidence="2 5" id="KW-0645">Protease</keyword>
<comment type="caution">
    <text evidence="5">The sequence shown here is derived from an EMBL/GenBank/DDBJ whole genome shotgun (WGS) entry which is preliminary data.</text>
</comment>
<gene>
    <name evidence="5" type="ORF">ENP13_05305</name>
</gene>
<evidence type="ECO:0000256" key="1">
    <source>
        <dbReference type="ARBA" id="ARBA00022612"/>
    </source>
</evidence>
<dbReference type="InterPro" id="IPR006433">
    <property type="entry name" value="Prohead_protease"/>
</dbReference>
<keyword evidence="1" id="KW-1188">Viral release from host cell</keyword>
<name>A0A7C2WJ79_9BACT</name>
<protein>
    <submittedName>
        <fullName evidence="5">HK97 family phage prohead protease</fullName>
    </submittedName>
</protein>
<reference evidence="5" key="1">
    <citation type="journal article" date="2020" name="mSystems">
        <title>Genome- and Community-Level Interaction Insights into Carbon Utilization and Element Cycling Functions of Hydrothermarchaeota in Hydrothermal Sediment.</title>
        <authorList>
            <person name="Zhou Z."/>
            <person name="Liu Y."/>
            <person name="Xu W."/>
            <person name="Pan J."/>
            <person name="Luo Z.H."/>
            <person name="Li M."/>
        </authorList>
    </citation>
    <scope>NUCLEOTIDE SEQUENCE [LARGE SCALE GENOMIC DNA]</scope>
    <source>
        <strain evidence="5">SpSt-192</strain>
    </source>
</reference>
<dbReference type="GO" id="GO:0008233">
    <property type="term" value="F:peptidase activity"/>
    <property type="evidence" value="ECO:0007669"/>
    <property type="project" value="UniProtKB-KW"/>
</dbReference>
<dbReference type="Pfam" id="PF04586">
    <property type="entry name" value="Peptidase_S78"/>
    <property type="match status" value="1"/>
</dbReference>
<feature type="domain" description="Prohead serine protease" evidence="4">
    <location>
        <begin position="16"/>
        <end position="150"/>
    </location>
</feature>
<dbReference type="NCBIfam" id="TIGR01543">
    <property type="entry name" value="proheadase_HK97"/>
    <property type="match status" value="1"/>
</dbReference>
<evidence type="ECO:0000313" key="5">
    <source>
        <dbReference type="EMBL" id="HEX70644.1"/>
    </source>
</evidence>
<dbReference type="GO" id="GO:0006508">
    <property type="term" value="P:proteolysis"/>
    <property type="evidence" value="ECO:0007669"/>
    <property type="project" value="UniProtKB-KW"/>
</dbReference>
<dbReference type="InterPro" id="IPR054613">
    <property type="entry name" value="Peptidase_S78_dom"/>
</dbReference>
<accession>A0A7C2WJ79</accession>
<organism evidence="5">
    <name type="scientific">Thermorudis sp</name>
    <dbReference type="NCBI Taxonomy" id="1969470"/>
    <lineage>
        <taxon>Bacteria</taxon>
        <taxon>Pseudomonadati</taxon>
        <taxon>Thermomicrobiota</taxon>
        <taxon>Thermomicrobia</taxon>
        <taxon>Thermomicrobia incertae sedis</taxon>
        <taxon>Thermorudis</taxon>
    </lineage>
</organism>